<feature type="chain" id="PRO_5020267270" evidence="1">
    <location>
        <begin position="43"/>
        <end position="131"/>
    </location>
</feature>
<sequence>MPSTGLPVLWRETVDSVSNAMKVMLRATTVCVALWVCSLAQAQEVGTAGGALSGAFFNGASLAAKAAHNVLDSARIDNIAVPQLDSAGKAPPPRVMPFFDGGYGHRRPAIGLNFSFDLGEANSSPPVSSHA</sequence>
<name>A0A4P7D2Q5_9BURK</name>
<gene>
    <name evidence="2" type="ORF">E1956_38560</name>
</gene>
<reference evidence="2 3" key="1">
    <citation type="submission" date="2019-03" db="EMBL/GenBank/DDBJ databases">
        <title>Paraburkholderia sp. 7MH5, isolated from subtropical forest soil.</title>
        <authorList>
            <person name="Gao Z.-H."/>
            <person name="Qiu L.-H."/>
        </authorList>
    </citation>
    <scope>NUCLEOTIDE SEQUENCE [LARGE SCALE GENOMIC DNA]</scope>
    <source>
        <strain evidence="2 3">7MH5</strain>
    </source>
</reference>
<organism evidence="2 3">
    <name type="scientific">Paraburkholderia pallida</name>
    <dbReference type="NCBI Taxonomy" id="2547399"/>
    <lineage>
        <taxon>Bacteria</taxon>
        <taxon>Pseudomonadati</taxon>
        <taxon>Pseudomonadota</taxon>
        <taxon>Betaproteobacteria</taxon>
        <taxon>Burkholderiales</taxon>
        <taxon>Burkholderiaceae</taxon>
        <taxon>Paraburkholderia</taxon>
    </lineage>
</organism>
<evidence type="ECO:0000313" key="3">
    <source>
        <dbReference type="Proteomes" id="UP000295727"/>
    </source>
</evidence>
<evidence type="ECO:0000256" key="1">
    <source>
        <dbReference type="SAM" id="SignalP"/>
    </source>
</evidence>
<accession>A0A4P7D2Q5</accession>
<dbReference type="RefSeq" id="WP_134758587.1">
    <property type="nucleotide sequence ID" value="NZ_CP038151.1"/>
</dbReference>
<dbReference type="OrthoDB" id="517121at2"/>
<dbReference type="EMBL" id="CP038151">
    <property type="protein sequence ID" value="QBR03081.1"/>
    <property type="molecule type" value="Genomic_DNA"/>
</dbReference>
<dbReference type="AlphaFoldDB" id="A0A4P7D2Q5"/>
<feature type="signal peptide" evidence="1">
    <location>
        <begin position="1"/>
        <end position="42"/>
    </location>
</feature>
<dbReference type="KEGG" id="ppai:E1956_38560"/>
<keyword evidence="1" id="KW-0732">Signal</keyword>
<keyword evidence="3" id="KW-1185">Reference proteome</keyword>
<evidence type="ECO:0000313" key="2">
    <source>
        <dbReference type="EMBL" id="QBR03081.1"/>
    </source>
</evidence>
<dbReference type="Proteomes" id="UP000295727">
    <property type="component" value="Chromosome 4"/>
</dbReference>
<protein>
    <submittedName>
        <fullName evidence="2">Uncharacterized protein</fullName>
    </submittedName>
</protein>
<proteinExistence type="predicted"/>